<dbReference type="eggNOG" id="KOG2251">
    <property type="taxonomic scope" value="Eukaryota"/>
</dbReference>
<protein>
    <submittedName>
        <fullName evidence="2">Actin</fullName>
    </submittedName>
</protein>
<feature type="region of interest" description="Disordered" evidence="1">
    <location>
        <begin position="708"/>
        <end position="766"/>
    </location>
</feature>
<feature type="region of interest" description="Disordered" evidence="1">
    <location>
        <begin position="294"/>
        <end position="348"/>
    </location>
</feature>
<feature type="compositionally biased region" description="Polar residues" evidence="1">
    <location>
        <begin position="753"/>
        <end position="766"/>
    </location>
</feature>
<dbReference type="RefSeq" id="XP_012188314.1">
    <property type="nucleotide sequence ID" value="XM_012332924.1"/>
</dbReference>
<dbReference type="OrthoDB" id="6159439at2759"/>
<dbReference type="Proteomes" id="UP000014071">
    <property type="component" value="Unassembled WGS sequence"/>
</dbReference>
<feature type="compositionally biased region" description="Polar residues" evidence="1">
    <location>
        <begin position="715"/>
        <end position="730"/>
    </location>
</feature>
<feature type="region of interest" description="Disordered" evidence="1">
    <location>
        <begin position="166"/>
        <end position="262"/>
    </location>
</feature>
<dbReference type="HOGENOM" id="CLU_364513_0_0_1"/>
<feature type="compositionally biased region" description="Basic and acidic residues" evidence="1">
    <location>
        <begin position="731"/>
        <end position="751"/>
    </location>
</feature>
<evidence type="ECO:0000313" key="2">
    <source>
        <dbReference type="EMBL" id="GAC94727.1"/>
    </source>
</evidence>
<feature type="compositionally biased region" description="Polar residues" evidence="1">
    <location>
        <begin position="166"/>
        <end position="178"/>
    </location>
</feature>
<sequence length="766" mass="85262">MYNGMNGTGVIDAFSMTVHLCMWGRSVLSSEPSVHPPSSVAVRAILVFEYERRSRGRMFKLELNNIDSILPKHTIFGGPHFAPSLGPSVLWIPAHQLVYALSFNTRKQLAVLQFATKPSHIYRRICALTIARSALLLSISKVDESQTRRNLMLVAHLQPLVCRSQSRMTNVPPTSTAAAASVRLPPIHLRSDDDTPTLALPNNPPSSLFHYHLHTHHQHDRYQRQAQHPLPRQSMSASPLPPSFNSRVTSSTQTASSSSSTTGIHALTLAAKQEDEISLSFSDEDMLLCDEADDDENWSDAAPSSVEGAASNAEKRDKRGSAASSVAGKGGAAEGNMNGKRNSNNRSRRLLSLEQSKVLYKILDKVWFQNRRQVGKKRMMESVQSLLSTYPPCSSAQLSLDHIQDQLRSTGKTRFSANEDERTRAWRRHTIRLALNPSAAEEEESKAAIRELERGSSAREYYEMHPGAERDREWGRDAAAAAASRGLGWMEMGERDSRIRASRSAASLRINVPRLRSHSSTSDSHTPATASTPTYTGPGSATHLESISSARTFFPSPLTAPSTRTILTTPTINSQKESFSIPPHNTHVYRPYPRPSLPPPPMHQTFALQSGVRRDRSATLSGGTVQWKDSDLRHVRNDLTAEWRYAQQRLLRHQPVDLRRVSPPSGRYSPYHVEGSRRGRSESTPVDPGERWQEVAIEHVAVRVGSPLNSRRFESVQQTEPNRPTSPNDPTKQDLQDSVGEHTRRNSRMDVRSLTTSNITNTRGSR</sequence>
<feature type="compositionally biased region" description="Low complexity" evidence="1">
    <location>
        <begin position="249"/>
        <end position="262"/>
    </location>
</feature>
<dbReference type="EMBL" id="DF238785">
    <property type="protein sequence ID" value="GAC94727.1"/>
    <property type="molecule type" value="Genomic_DNA"/>
</dbReference>
<evidence type="ECO:0000313" key="3">
    <source>
        <dbReference type="Proteomes" id="UP000014071"/>
    </source>
</evidence>
<dbReference type="AlphaFoldDB" id="R9P0W4"/>
<dbReference type="GeneID" id="24107593"/>
<evidence type="ECO:0000256" key="1">
    <source>
        <dbReference type="SAM" id="MobiDB-lite"/>
    </source>
</evidence>
<keyword evidence="3" id="KW-1185">Reference proteome</keyword>
<feature type="compositionally biased region" description="Polar residues" evidence="1">
    <location>
        <begin position="233"/>
        <end position="248"/>
    </location>
</feature>
<organism evidence="2 3">
    <name type="scientific">Pseudozyma hubeiensis (strain SY62)</name>
    <name type="common">Yeast</name>
    <dbReference type="NCBI Taxonomy" id="1305764"/>
    <lineage>
        <taxon>Eukaryota</taxon>
        <taxon>Fungi</taxon>
        <taxon>Dikarya</taxon>
        <taxon>Basidiomycota</taxon>
        <taxon>Ustilaginomycotina</taxon>
        <taxon>Ustilaginomycetes</taxon>
        <taxon>Ustilaginales</taxon>
        <taxon>Ustilaginaceae</taxon>
        <taxon>Pseudozyma</taxon>
    </lineage>
</organism>
<accession>R9P0W4</accession>
<name>R9P0W4_PSEHS</name>
<proteinExistence type="predicted"/>
<dbReference type="STRING" id="1305764.R9P0W4"/>
<gene>
    <name evidence="2" type="ORF">PHSY_002300</name>
</gene>
<feature type="region of interest" description="Disordered" evidence="1">
    <location>
        <begin position="510"/>
        <end position="543"/>
    </location>
</feature>
<reference evidence="3" key="1">
    <citation type="journal article" date="2013" name="Genome Announc.">
        <title>Draft genome sequence of the basidiomycetous yeast-like fungus Pseudozyma hubeiensis SY62, which produces an abundant amount of the biosurfactant mannosylerythritol lipids.</title>
        <authorList>
            <person name="Konishi M."/>
            <person name="Hatada Y."/>
            <person name="Horiuchi J."/>
        </authorList>
    </citation>
    <scope>NUCLEOTIDE SEQUENCE [LARGE SCALE GENOMIC DNA]</scope>
    <source>
        <strain evidence="3">SY62</strain>
    </source>
</reference>
<feature type="region of interest" description="Disordered" evidence="1">
    <location>
        <begin position="656"/>
        <end position="691"/>
    </location>
</feature>
<feature type="compositionally biased region" description="Polar residues" evidence="1">
    <location>
        <begin position="518"/>
        <end position="543"/>
    </location>
</feature>